<evidence type="ECO:0000313" key="3">
    <source>
        <dbReference type="Proteomes" id="UP000838412"/>
    </source>
</evidence>
<proteinExistence type="predicted"/>
<keyword evidence="3" id="KW-1185">Reference proteome</keyword>
<gene>
    <name evidence="2" type="primary">Hypp3541</name>
    <name evidence="2" type="ORF">BLAG_LOCUS20261</name>
</gene>
<feature type="signal peptide" evidence="1">
    <location>
        <begin position="1"/>
        <end position="21"/>
    </location>
</feature>
<organism evidence="2 3">
    <name type="scientific">Branchiostoma lanceolatum</name>
    <name type="common">Common lancelet</name>
    <name type="synonym">Amphioxus lanceolatum</name>
    <dbReference type="NCBI Taxonomy" id="7740"/>
    <lineage>
        <taxon>Eukaryota</taxon>
        <taxon>Metazoa</taxon>
        <taxon>Chordata</taxon>
        <taxon>Cephalochordata</taxon>
        <taxon>Leptocardii</taxon>
        <taxon>Amphioxiformes</taxon>
        <taxon>Branchiostomatidae</taxon>
        <taxon>Branchiostoma</taxon>
    </lineage>
</organism>
<name>A0A8K0A2F6_BRALA</name>
<feature type="chain" id="PRO_5035419287" evidence="1">
    <location>
        <begin position="22"/>
        <end position="103"/>
    </location>
</feature>
<evidence type="ECO:0000313" key="2">
    <source>
        <dbReference type="EMBL" id="CAH1266711.1"/>
    </source>
</evidence>
<keyword evidence="1" id="KW-0732">Signal</keyword>
<protein>
    <submittedName>
        <fullName evidence="2">Hypp3541 protein</fullName>
    </submittedName>
</protein>
<dbReference type="OrthoDB" id="6127264at2759"/>
<evidence type="ECO:0000256" key="1">
    <source>
        <dbReference type="SAM" id="SignalP"/>
    </source>
</evidence>
<dbReference type="AlphaFoldDB" id="A0A8K0A2F6"/>
<sequence length="103" mass="10896">MGVLTVIVLGCVALLSSSSSALDSNRKQAEVVEKLENRLLQILLAACRWIGTAPLCDPGDCNSDEYLAGSDLYAGGARCWTGIKKKCCGGPRPAHWTGKNLST</sequence>
<dbReference type="Proteomes" id="UP000838412">
    <property type="component" value="Chromosome 6"/>
</dbReference>
<reference evidence="2" key="1">
    <citation type="submission" date="2022-01" db="EMBL/GenBank/DDBJ databases">
        <authorList>
            <person name="Braso-Vives M."/>
        </authorList>
    </citation>
    <scope>NUCLEOTIDE SEQUENCE</scope>
</reference>
<dbReference type="EMBL" id="OV696691">
    <property type="protein sequence ID" value="CAH1266711.1"/>
    <property type="molecule type" value="Genomic_DNA"/>
</dbReference>
<accession>A0A8K0A2F6</accession>